<accession>A0A1X7MQD9</accession>
<comment type="similarity">
    <text evidence="7">Belongs to the ThrE exporter (TC 2.A.79) family.</text>
</comment>
<organism evidence="10 11">
    <name type="scientific">Carnobacterium iners</name>
    <dbReference type="NCBI Taxonomy" id="1073423"/>
    <lineage>
        <taxon>Bacteria</taxon>
        <taxon>Bacillati</taxon>
        <taxon>Bacillota</taxon>
        <taxon>Bacilli</taxon>
        <taxon>Lactobacillales</taxon>
        <taxon>Carnobacteriaceae</taxon>
        <taxon>Carnobacterium</taxon>
    </lineage>
</organism>
<dbReference type="EMBL" id="FXBJ01000002">
    <property type="protein sequence ID" value="SMH27059.1"/>
    <property type="molecule type" value="Genomic_DNA"/>
</dbReference>
<dbReference type="PANTHER" id="PTHR34390:SF1">
    <property type="entry name" value="SUCCINATE TRANSPORTER SUBUNIT YJJB-RELATED"/>
    <property type="match status" value="1"/>
</dbReference>
<protein>
    <submittedName>
        <fullName evidence="10">Uncharacterized membrane protein YjjB, DUF3815 family</fullName>
    </submittedName>
</protein>
<dbReference type="GO" id="GO:0005886">
    <property type="term" value="C:plasma membrane"/>
    <property type="evidence" value="ECO:0007669"/>
    <property type="project" value="UniProtKB-SubCell"/>
</dbReference>
<evidence type="ECO:0000313" key="11">
    <source>
        <dbReference type="Proteomes" id="UP000193435"/>
    </source>
</evidence>
<dbReference type="OrthoDB" id="9810047at2"/>
<keyword evidence="3" id="KW-0997">Cell inner membrane</keyword>
<evidence type="ECO:0000256" key="4">
    <source>
        <dbReference type="ARBA" id="ARBA00022692"/>
    </source>
</evidence>
<dbReference type="Proteomes" id="UP000193435">
    <property type="component" value="Unassembled WGS sequence"/>
</dbReference>
<dbReference type="STRING" id="1073423.SAMN04488700_0434"/>
<evidence type="ECO:0000313" key="10">
    <source>
        <dbReference type="EMBL" id="SMH27059.1"/>
    </source>
</evidence>
<evidence type="ECO:0000259" key="9">
    <source>
        <dbReference type="Pfam" id="PF12821"/>
    </source>
</evidence>
<evidence type="ECO:0000256" key="3">
    <source>
        <dbReference type="ARBA" id="ARBA00022519"/>
    </source>
</evidence>
<proteinExistence type="inferred from homology"/>
<dbReference type="InterPro" id="IPR050539">
    <property type="entry name" value="ThrE_Dicarb/AminoAcid_Exp"/>
</dbReference>
<feature type="transmembrane region" description="Helical" evidence="8">
    <location>
        <begin position="112"/>
        <end position="135"/>
    </location>
</feature>
<dbReference type="InterPro" id="IPR024528">
    <property type="entry name" value="ThrE_2"/>
</dbReference>
<evidence type="ECO:0000256" key="6">
    <source>
        <dbReference type="ARBA" id="ARBA00023136"/>
    </source>
</evidence>
<dbReference type="PANTHER" id="PTHR34390">
    <property type="entry name" value="UPF0442 PROTEIN YJJB-RELATED"/>
    <property type="match status" value="1"/>
</dbReference>
<evidence type="ECO:0000256" key="5">
    <source>
        <dbReference type="ARBA" id="ARBA00022989"/>
    </source>
</evidence>
<keyword evidence="5 8" id="KW-1133">Transmembrane helix</keyword>
<feature type="domain" description="Threonine/Serine exporter ThrE" evidence="9">
    <location>
        <begin position="4"/>
        <end position="130"/>
    </location>
</feature>
<evidence type="ECO:0000256" key="7">
    <source>
        <dbReference type="ARBA" id="ARBA00034125"/>
    </source>
</evidence>
<keyword evidence="4 8" id="KW-0812">Transmembrane</keyword>
<dbReference type="RefSeq" id="WP_085558768.1">
    <property type="nucleotide sequence ID" value="NZ_FOAH01000037.1"/>
</dbReference>
<gene>
    <name evidence="10" type="ORF">SAMN04488700_0434</name>
</gene>
<evidence type="ECO:0000256" key="2">
    <source>
        <dbReference type="ARBA" id="ARBA00022475"/>
    </source>
</evidence>
<keyword evidence="11" id="KW-1185">Reference proteome</keyword>
<keyword evidence="2" id="KW-1003">Cell membrane</keyword>
<keyword evidence="6 8" id="KW-0472">Membrane</keyword>
<evidence type="ECO:0000256" key="1">
    <source>
        <dbReference type="ARBA" id="ARBA00004651"/>
    </source>
</evidence>
<dbReference type="AlphaFoldDB" id="A0A1X7MQD9"/>
<feature type="transmembrane region" description="Helical" evidence="8">
    <location>
        <begin position="77"/>
        <end position="100"/>
    </location>
</feature>
<sequence>MISQILGAFFAVAAATIILESPKKFILPAAFVGASGWFVYLLFLKAFGPVPATYISGLVISTESHIFSRIFKVPVTIFFLPGFFPLFPGSGMYLAVYEFIKGHTSLAQGHLIITIQIAGMIALAIFTIDTVFKVLKKSQNFKKSKAQASQ</sequence>
<evidence type="ECO:0000256" key="8">
    <source>
        <dbReference type="SAM" id="Phobius"/>
    </source>
</evidence>
<reference evidence="10 11" key="1">
    <citation type="submission" date="2017-04" db="EMBL/GenBank/DDBJ databases">
        <authorList>
            <person name="Afonso C.L."/>
            <person name="Miller P.J."/>
            <person name="Scott M.A."/>
            <person name="Spackman E."/>
            <person name="Goraichik I."/>
            <person name="Dimitrov K.M."/>
            <person name="Suarez D.L."/>
            <person name="Swayne D.E."/>
        </authorList>
    </citation>
    <scope>NUCLEOTIDE SEQUENCE [LARGE SCALE GENOMIC DNA]</scope>
    <source>
        <strain evidence="10 11">LMG26642</strain>
    </source>
</reference>
<name>A0A1X7MQD9_9LACT</name>
<comment type="subcellular location">
    <subcellularLocation>
        <location evidence="1">Cell membrane</location>
        <topology evidence="1">Multi-pass membrane protein</topology>
    </subcellularLocation>
</comment>
<dbReference type="Pfam" id="PF12821">
    <property type="entry name" value="ThrE_2"/>
    <property type="match status" value="1"/>
</dbReference>
<dbReference type="GO" id="GO:0015744">
    <property type="term" value="P:succinate transport"/>
    <property type="evidence" value="ECO:0007669"/>
    <property type="project" value="TreeGrafter"/>
</dbReference>